<dbReference type="SUPFAM" id="SSF52047">
    <property type="entry name" value="RNI-like"/>
    <property type="match status" value="1"/>
</dbReference>
<evidence type="ECO:0000313" key="2">
    <source>
        <dbReference type="Proteomes" id="UP000467700"/>
    </source>
</evidence>
<accession>A0A8S0XW49</accession>
<protein>
    <recommendedName>
        <fullName evidence="3">F-box domain-containing protein</fullName>
    </recommendedName>
</protein>
<keyword evidence="2" id="KW-1185">Reference proteome</keyword>
<dbReference type="OrthoDB" id="3047947at2759"/>
<proteinExistence type="predicted"/>
<evidence type="ECO:0008006" key="3">
    <source>
        <dbReference type="Google" id="ProtNLM"/>
    </source>
</evidence>
<reference evidence="1 2" key="1">
    <citation type="submission" date="2020-01" db="EMBL/GenBank/DDBJ databases">
        <authorList>
            <person name="Gupta K D."/>
        </authorList>
    </citation>
    <scope>NUCLEOTIDE SEQUENCE [LARGE SCALE GENOMIC DNA]</scope>
</reference>
<sequence length="498" mass="55615">MTHTEEVTEILSSTTLESPASTEFLQMGPYIATKTPNGLVEGPISALPEEIILLILDMLVQEDIAAHEDPPRVSGDTISTVRTASQVSRFWRFITLQNTVWWSHIHVFPPWRPHAVAAALARSKDCPIDLYISVQLVEDTTGDADDPSPSKLDGYEDLFRILHPHIPRCRTLHIQGVFRQKPNLLTYLIEPLLNMDMPYLTSLIFDGEASFEDTEYSKGRTQLFASAPRLLDVRLGGIGVMQYSPPLSALTTLHLSRAMNLTNLSFHALGEILTSCPCLTFFAVYDDLLNHWPGRSAAIELPRLEALYILGNMLSVSELLLYLTAPELRELVIAPVVGSDLTVLHAEMHTEQARFPNLRSLTLAPAHPDAFNDALPVASVCFPHIETLILANLYPPEFETLFLNHSRVLFPQLKDLALTGVEKVVARLMPEVARFRASKKAPLRNVFVDGESLGKLTGPPEIWGDVKVKKGDLWEAQRRKGLYSNIKDLFVGRPLDEH</sequence>
<dbReference type="InterPro" id="IPR032675">
    <property type="entry name" value="LRR_dom_sf"/>
</dbReference>
<evidence type="ECO:0000313" key="1">
    <source>
        <dbReference type="EMBL" id="CAA7266781.1"/>
    </source>
</evidence>
<organism evidence="1 2">
    <name type="scientific">Cyclocybe aegerita</name>
    <name type="common">Black poplar mushroom</name>
    <name type="synonym">Agrocybe aegerita</name>
    <dbReference type="NCBI Taxonomy" id="1973307"/>
    <lineage>
        <taxon>Eukaryota</taxon>
        <taxon>Fungi</taxon>
        <taxon>Dikarya</taxon>
        <taxon>Basidiomycota</taxon>
        <taxon>Agaricomycotina</taxon>
        <taxon>Agaricomycetes</taxon>
        <taxon>Agaricomycetidae</taxon>
        <taxon>Agaricales</taxon>
        <taxon>Agaricineae</taxon>
        <taxon>Bolbitiaceae</taxon>
        <taxon>Cyclocybe</taxon>
    </lineage>
</organism>
<dbReference type="Gene3D" id="3.80.10.10">
    <property type="entry name" value="Ribonuclease Inhibitor"/>
    <property type="match status" value="1"/>
</dbReference>
<name>A0A8S0XW49_CYCAE</name>
<gene>
    <name evidence="1" type="ORF">AAE3_LOCUS8999</name>
</gene>
<dbReference type="Gene3D" id="1.20.1280.50">
    <property type="match status" value="1"/>
</dbReference>
<dbReference type="AlphaFoldDB" id="A0A8S0XW49"/>
<dbReference type="Proteomes" id="UP000467700">
    <property type="component" value="Unassembled WGS sequence"/>
</dbReference>
<comment type="caution">
    <text evidence="1">The sequence shown here is derived from an EMBL/GenBank/DDBJ whole genome shotgun (WGS) entry which is preliminary data.</text>
</comment>
<dbReference type="EMBL" id="CACVBS010000056">
    <property type="protein sequence ID" value="CAA7266781.1"/>
    <property type="molecule type" value="Genomic_DNA"/>
</dbReference>